<evidence type="ECO:0000256" key="6">
    <source>
        <dbReference type="RuleBase" id="RU004379"/>
    </source>
</evidence>
<keyword evidence="7" id="KW-1185">Reference proteome</keyword>
<evidence type="ECO:0000256" key="1">
    <source>
        <dbReference type="ARBA" id="ARBA00004141"/>
    </source>
</evidence>
<feature type="transmembrane region" description="Helical" evidence="6">
    <location>
        <begin position="31"/>
        <end position="51"/>
    </location>
</feature>
<dbReference type="GO" id="GO:0019899">
    <property type="term" value="F:enzyme binding"/>
    <property type="evidence" value="ECO:0007669"/>
    <property type="project" value="TreeGrafter"/>
</dbReference>
<dbReference type="WBParaSite" id="TMUE_1000003880.1">
    <property type="protein sequence ID" value="TMUE_1000003880.1"/>
    <property type="gene ID" value="WBGene00290099"/>
</dbReference>
<dbReference type="AlphaFoldDB" id="A0A5S6Q9W6"/>
<dbReference type="PANTHER" id="PTHR23291:SF32">
    <property type="entry name" value="BAX INHIBITOR 1"/>
    <property type="match status" value="1"/>
</dbReference>
<feature type="transmembrane region" description="Helical" evidence="6">
    <location>
        <begin position="169"/>
        <end position="188"/>
    </location>
</feature>
<dbReference type="GO" id="GO:2001234">
    <property type="term" value="P:negative regulation of apoptotic signaling pathway"/>
    <property type="evidence" value="ECO:0007669"/>
    <property type="project" value="TreeGrafter"/>
</dbReference>
<dbReference type="GO" id="GO:0034620">
    <property type="term" value="P:cellular response to unfolded protein"/>
    <property type="evidence" value="ECO:0007669"/>
    <property type="project" value="TreeGrafter"/>
</dbReference>
<comment type="similarity">
    <text evidence="2 6">Belongs to the BI1 family.</text>
</comment>
<evidence type="ECO:0000313" key="8">
    <source>
        <dbReference type="WBParaSite" id="TMUE_1000003880.1"/>
    </source>
</evidence>
<dbReference type="Proteomes" id="UP000046395">
    <property type="component" value="Unassembled WGS sequence"/>
</dbReference>
<dbReference type="STRING" id="70415.A0A5S6Q9W6"/>
<evidence type="ECO:0000256" key="3">
    <source>
        <dbReference type="ARBA" id="ARBA00022692"/>
    </source>
</evidence>
<keyword evidence="4 6" id="KW-1133">Transmembrane helix</keyword>
<keyword evidence="5 6" id="KW-0472">Membrane</keyword>
<feature type="transmembrane region" description="Helical" evidence="6">
    <location>
        <begin position="141"/>
        <end position="163"/>
    </location>
</feature>
<evidence type="ECO:0000256" key="5">
    <source>
        <dbReference type="ARBA" id="ARBA00023136"/>
    </source>
</evidence>
<accession>A0A5S6Q9W6</accession>
<evidence type="ECO:0000256" key="4">
    <source>
        <dbReference type="ARBA" id="ARBA00022989"/>
    </source>
</evidence>
<evidence type="ECO:0000313" key="7">
    <source>
        <dbReference type="Proteomes" id="UP000046395"/>
    </source>
</evidence>
<sequence length="236" mass="26566">MAKTVADSVQSFLNGLNLKIEKPVQTHLRRVYGALSLSMMAAAFGAYVHLATDYLKGTIWTLLLSIVLLLLINGTPHTRENEKLRFCYLMGFSALSGISTGPLLDYVVSVKPATIISAFLVTSAVFVSFTLAALYAPDRKFLYLIGSLLAVLSTMCWLSLFNLFFDFNILFQMNLYTGLAVMCGFLLYDTQLIMEKRRMGDSDYIRHSVDLFVDFIGIFRRIVVILAQKEVRKKKN</sequence>
<name>A0A5S6Q9W6_TRIMR</name>
<keyword evidence="3 6" id="KW-0812">Transmembrane</keyword>
<dbReference type="GO" id="GO:0031966">
    <property type="term" value="C:mitochondrial membrane"/>
    <property type="evidence" value="ECO:0007669"/>
    <property type="project" value="TreeGrafter"/>
</dbReference>
<dbReference type="GO" id="GO:0033119">
    <property type="term" value="P:negative regulation of RNA splicing"/>
    <property type="evidence" value="ECO:0007669"/>
    <property type="project" value="TreeGrafter"/>
</dbReference>
<dbReference type="InterPro" id="IPR006214">
    <property type="entry name" value="Bax_inhibitor_1-related"/>
</dbReference>
<dbReference type="Pfam" id="PF01027">
    <property type="entry name" value="Bax1-I"/>
    <property type="match status" value="1"/>
</dbReference>
<dbReference type="PANTHER" id="PTHR23291">
    <property type="entry name" value="BAX INHIBITOR-RELATED"/>
    <property type="match status" value="1"/>
</dbReference>
<proteinExistence type="inferred from homology"/>
<comment type="subcellular location">
    <subcellularLocation>
        <location evidence="1">Membrane</location>
        <topology evidence="1">Multi-pass membrane protein</topology>
    </subcellularLocation>
</comment>
<protein>
    <submittedName>
        <fullName evidence="8">Bax inhibitor 1</fullName>
    </submittedName>
</protein>
<feature type="transmembrane region" description="Helical" evidence="6">
    <location>
        <begin position="86"/>
        <end position="108"/>
    </location>
</feature>
<feature type="transmembrane region" description="Helical" evidence="6">
    <location>
        <begin position="114"/>
        <end position="134"/>
    </location>
</feature>
<feature type="transmembrane region" description="Helical" evidence="6">
    <location>
        <begin position="57"/>
        <end position="74"/>
    </location>
</feature>
<evidence type="ECO:0000256" key="2">
    <source>
        <dbReference type="ARBA" id="ARBA00010350"/>
    </source>
</evidence>
<organism evidence="7 8">
    <name type="scientific">Trichuris muris</name>
    <name type="common">Mouse whipworm</name>
    <dbReference type="NCBI Taxonomy" id="70415"/>
    <lineage>
        <taxon>Eukaryota</taxon>
        <taxon>Metazoa</taxon>
        <taxon>Ecdysozoa</taxon>
        <taxon>Nematoda</taxon>
        <taxon>Enoplea</taxon>
        <taxon>Dorylaimia</taxon>
        <taxon>Trichinellida</taxon>
        <taxon>Trichuridae</taxon>
        <taxon>Trichuris</taxon>
    </lineage>
</organism>
<reference evidence="8" key="1">
    <citation type="submission" date="2019-12" db="UniProtKB">
        <authorList>
            <consortium name="WormBaseParasite"/>
        </authorList>
    </citation>
    <scope>IDENTIFICATION</scope>
</reference>
<dbReference type="CDD" id="cd10430">
    <property type="entry name" value="BI-1"/>
    <property type="match status" value="1"/>
</dbReference>